<keyword evidence="1" id="KW-0677">Repeat</keyword>
<proteinExistence type="predicted"/>
<dbReference type="Gene3D" id="3.10.580.10">
    <property type="entry name" value="CBS-domain"/>
    <property type="match status" value="2"/>
</dbReference>
<evidence type="ECO:0000313" key="5">
    <source>
        <dbReference type="Proteomes" id="UP000276260"/>
    </source>
</evidence>
<protein>
    <submittedName>
        <fullName evidence="4">CBS domain-containing protein</fullName>
    </submittedName>
</protein>
<dbReference type="Proteomes" id="UP000276260">
    <property type="component" value="Unassembled WGS sequence"/>
</dbReference>
<reference evidence="4 5" key="1">
    <citation type="submission" date="2018-11" db="EMBL/GenBank/DDBJ databases">
        <title>Draft genome analysis of Rheinheimera mesophila isolated from an industrial waste site.</title>
        <authorList>
            <person name="Yu Q."/>
            <person name="Qi Y."/>
            <person name="Zhang H."/>
            <person name="Lu Y."/>
            <person name="Pu J."/>
        </authorList>
    </citation>
    <scope>NUCLEOTIDE SEQUENCE [LARGE SCALE GENOMIC DNA]</scope>
    <source>
        <strain evidence="4 5">IITR13</strain>
    </source>
</reference>
<sequence>MKKLNLFNVDAIDHLVQPAEFAEANLNSAALDFVSDFKTNSPMMIDANTCAVEAEDMMNHEHTKLKLVIDANQELVGLISYEQLSIQNVLQRLGKGVNRTDLTVADLMRPRSEIKALAYEQIKHCTIGDVLNTLQHNGEQYCLVIDTESHHIRGVISASDIASRLHIPVHIEKAPTFLNIFDRMYA</sequence>
<gene>
    <name evidence="4" type="ORF">EIK76_08210</name>
</gene>
<evidence type="ECO:0000259" key="3">
    <source>
        <dbReference type="PROSITE" id="PS51371"/>
    </source>
</evidence>
<dbReference type="SUPFAM" id="SSF54631">
    <property type="entry name" value="CBS-domain pair"/>
    <property type="match status" value="1"/>
</dbReference>
<dbReference type="Pfam" id="PF00571">
    <property type="entry name" value="CBS"/>
    <property type="match status" value="2"/>
</dbReference>
<dbReference type="AlphaFoldDB" id="A0A3P3QU44"/>
<dbReference type="PROSITE" id="PS51371">
    <property type="entry name" value="CBS"/>
    <property type="match status" value="1"/>
</dbReference>
<dbReference type="InterPro" id="IPR000644">
    <property type="entry name" value="CBS_dom"/>
</dbReference>
<dbReference type="InterPro" id="IPR051462">
    <property type="entry name" value="CBS_domain-containing"/>
</dbReference>
<dbReference type="PANTHER" id="PTHR48108:SF34">
    <property type="entry name" value="CBS DOMAIN-CONTAINING PROTEIN YHCV"/>
    <property type="match status" value="1"/>
</dbReference>
<dbReference type="PANTHER" id="PTHR48108">
    <property type="entry name" value="CBS DOMAIN-CONTAINING PROTEIN CBSX2, CHLOROPLASTIC"/>
    <property type="match status" value="1"/>
</dbReference>
<dbReference type="InterPro" id="IPR046342">
    <property type="entry name" value="CBS_dom_sf"/>
</dbReference>
<evidence type="ECO:0000256" key="2">
    <source>
        <dbReference type="PROSITE-ProRule" id="PRU00703"/>
    </source>
</evidence>
<keyword evidence="2" id="KW-0129">CBS domain</keyword>
<feature type="domain" description="CBS" evidence="3">
    <location>
        <begin position="108"/>
        <end position="173"/>
    </location>
</feature>
<evidence type="ECO:0000313" key="4">
    <source>
        <dbReference type="EMBL" id="RRJ24019.1"/>
    </source>
</evidence>
<dbReference type="RefSeq" id="WP_046518857.1">
    <property type="nucleotide sequence ID" value="NZ_LAVS01000005.1"/>
</dbReference>
<comment type="caution">
    <text evidence="4">The sequence shown here is derived from an EMBL/GenBank/DDBJ whole genome shotgun (WGS) entry which is preliminary data.</text>
</comment>
<organism evidence="4 5">
    <name type="scientific">Rheinheimera mesophila</name>
    <dbReference type="NCBI Taxonomy" id="1547515"/>
    <lineage>
        <taxon>Bacteria</taxon>
        <taxon>Pseudomonadati</taxon>
        <taxon>Pseudomonadota</taxon>
        <taxon>Gammaproteobacteria</taxon>
        <taxon>Chromatiales</taxon>
        <taxon>Chromatiaceae</taxon>
        <taxon>Rheinheimera</taxon>
    </lineage>
</organism>
<keyword evidence="5" id="KW-1185">Reference proteome</keyword>
<name>A0A3P3QU44_9GAMM</name>
<dbReference type="OrthoDB" id="5295117at2"/>
<dbReference type="EMBL" id="RRCF01000001">
    <property type="protein sequence ID" value="RRJ24019.1"/>
    <property type="molecule type" value="Genomic_DNA"/>
</dbReference>
<evidence type="ECO:0000256" key="1">
    <source>
        <dbReference type="ARBA" id="ARBA00022737"/>
    </source>
</evidence>
<accession>A0A3P3QU44</accession>